<keyword evidence="1" id="KW-1133">Transmembrane helix</keyword>
<proteinExistence type="predicted"/>
<organism evidence="2 3">
    <name type="scientific">Boudabousia liubingyangii</name>
    <dbReference type="NCBI Taxonomy" id="1921764"/>
    <lineage>
        <taxon>Bacteria</taxon>
        <taxon>Bacillati</taxon>
        <taxon>Actinomycetota</taxon>
        <taxon>Actinomycetes</taxon>
        <taxon>Actinomycetales</taxon>
        <taxon>Actinomycetaceae</taxon>
        <taxon>Boudabousia</taxon>
    </lineage>
</organism>
<dbReference type="AlphaFoldDB" id="A0A1Q5PNE4"/>
<feature type="transmembrane region" description="Helical" evidence="1">
    <location>
        <begin position="76"/>
        <end position="95"/>
    </location>
</feature>
<evidence type="ECO:0000313" key="3">
    <source>
        <dbReference type="Proteomes" id="UP000186785"/>
    </source>
</evidence>
<sequence>MSRWFLPFLSLLSMGAAAVIALLYVPYKIEASQIMAGDFSGLLSSMSVATLAVIFLMMFSVALFLAALLARASRKLALVALVGILLIGGGAGPVAKNRIESAISSNIGQAVSQVTKGFKLSSLKLADVPMMAKKLQQIAAEQEISPLELLQQLPEAQRRLIPNAVYQQLVERLSQ</sequence>
<gene>
    <name evidence="2" type="ORF">BSR29_04365</name>
</gene>
<keyword evidence="1" id="KW-0472">Membrane</keyword>
<protein>
    <submittedName>
        <fullName evidence="2">Uncharacterized protein</fullName>
    </submittedName>
</protein>
<dbReference type="Proteomes" id="UP000186785">
    <property type="component" value="Unassembled WGS sequence"/>
</dbReference>
<evidence type="ECO:0000313" key="2">
    <source>
        <dbReference type="EMBL" id="OKL49071.1"/>
    </source>
</evidence>
<comment type="caution">
    <text evidence="2">The sequence shown here is derived from an EMBL/GenBank/DDBJ whole genome shotgun (WGS) entry which is preliminary data.</text>
</comment>
<dbReference type="RefSeq" id="WP_073709061.1">
    <property type="nucleotide sequence ID" value="NZ_MQSV01000002.1"/>
</dbReference>
<keyword evidence="1" id="KW-0812">Transmembrane</keyword>
<dbReference type="EMBL" id="MQSV01000002">
    <property type="protein sequence ID" value="OKL49071.1"/>
    <property type="molecule type" value="Genomic_DNA"/>
</dbReference>
<reference evidence="2 3" key="1">
    <citation type="submission" date="2016-11" db="EMBL/GenBank/DDBJ databases">
        <title>Actinomyces gypaetusis sp. nov. isolated from the vulture Gypaetus barbatus in Qinghai Tibet Plateau China.</title>
        <authorList>
            <person name="Meng X."/>
        </authorList>
    </citation>
    <scope>NUCLEOTIDE SEQUENCE [LARGE SCALE GENOMIC DNA]</scope>
    <source>
        <strain evidence="2 3">VUL4_2</strain>
    </source>
</reference>
<feature type="transmembrane region" description="Helical" evidence="1">
    <location>
        <begin position="48"/>
        <end position="70"/>
    </location>
</feature>
<keyword evidence="3" id="KW-1185">Reference proteome</keyword>
<name>A0A1Q5PNE4_9ACTO</name>
<accession>A0A1Q5PNE4</accession>
<evidence type="ECO:0000256" key="1">
    <source>
        <dbReference type="SAM" id="Phobius"/>
    </source>
</evidence>
<feature type="transmembrane region" description="Helical" evidence="1">
    <location>
        <begin position="6"/>
        <end position="27"/>
    </location>
</feature>